<feature type="transmembrane region" description="Helical" evidence="1">
    <location>
        <begin position="132"/>
        <end position="156"/>
    </location>
</feature>
<dbReference type="Pfam" id="PF10081">
    <property type="entry name" value="Abhydrolase_9"/>
    <property type="match status" value="1"/>
</dbReference>
<dbReference type="InterPro" id="IPR027787">
    <property type="entry name" value="Alpha/beta-hydrolase_catalytic"/>
</dbReference>
<feature type="domain" description="Alpha/beta-hydrolase catalytic" evidence="2">
    <location>
        <begin position="268"/>
        <end position="556"/>
    </location>
</feature>
<dbReference type="InterPro" id="IPR027788">
    <property type="entry name" value="Alpha/beta-hydrolase_N_dom"/>
</dbReference>
<protein>
    <recommendedName>
        <fullName evidence="6">Alpha/beta-hydrolase family protein</fullName>
    </recommendedName>
</protein>
<keyword evidence="1" id="KW-0812">Transmembrane</keyword>
<evidence type="ECO:0000259" key="2">
    <source>
        <dbReference type="Pfam" id="PF10081"/>
    </source>
</evidence>
<keyword evidence="1" id="KW-1133">Transmembrane helix</keyword>
<gene>
    <name evidence="4" type="ORF">HED55_12345</name>
</gene>
<organism evidence="4 5">
    <name type="scientific">Brucella haematophila</name>
    <dbReference type="NCBI Taxonomy" id="419474"/>
    <lineage>
        <taxon>Bacteria</taxon>
        <taxon>Pseudomonadati</taxon>
        <taxon>Pseudomonadota</taxon>
        <taxon>Alphaproteobacteria</taxon>
        <taxon>Hyphomicrobiales</taxon>
        <taxon>Brucellaceae</taxon>
        <taxon>Brucella/Ochrobactrum group</taxon>
        <taxon>Brucella</taxon>
    </lineage>
</organism>
<name>A0ABX1DLB4_9HYPH</name>
<dbReference type="Pfam" id="PF15420">
    <property type="entry name" value="Abhydrolase_9_N"/>
    <property type="match status" value="1"/>
</dbReference>
<feature type="transmembrane region" description="Helical" evidence="1">
    <location>
        <begin position="53"/>
        <end position="80"/>
    </location>
</feature>
<sequence>MSKDEQFRWSSVNARLRSRPLFRGTSSFCATGLAFGTLFFAAALTPSLIPRTYVIQGALCGLVFAIGYGIGVLFGALWRYLELPEIQGRKRAILKIVVGIVCLAVALIALRSSAGWQNSIRTAMDMPPVPSAYPATLTAIAIAVFLVLLIIARILIRIGRYFSAKMRRIMPRRVANVIAASVTAFLIWTVANGVLINTAFKSLDASFKRYDALMEPDRVQPSSPDKTGSAASLINWEDLGRAGREYVATAPTAAEISAFTGRTAMDPIRVYAGLNVSRTPQERAQQALEELKRQKGFDRSALVIIVPTGTGWVDPSAMIGLEYLQDGNVASIAMQYSYLNSPLSLLFQPEYGAESARALFETVYDYWKSLPVDKRPKIYLHGLSLGAFNSQSSVSLFEILDAPLNGALWSGPPFPSALWRSLTRSRNADTPEWLPVVRDGAFVRFMNQNGEAPGNGSEWGVMRTIYLQYASDAIVFFNSSMFYREPDWMKEPRGPDVSADLRWYPIVTALQLVVDMAFADSAPMGHGHVYAPEHYLEAWRDITGAENWQSDDINRLKQYLRHKVDEGNAEGFEERGG</sequence>
<comment type="caution">
    <text evidence="4">The sequence shown here is derived from an EMBL/GenBank/DDBJ whole genome shotgun (WGS) entry which is preliminary data.</text>
</comment>
<feature type="transmembrane region" description="Helical" evidence="1">
    <location>
        <begin position="92"/>
        <end position="112"/>
    </location>
</feature>
<evidence type="ECO:0000313" key="4">
    <source>
        <dbReference type="EMBL" id="NKC03777.1"/>
    </source>
</evidence>
<keyword evidence="1" id="KW-0472">Membrane</keyword>
<feature type="transmembrane region" description="Helical" evidence="1">
    <location>
        <begin position="21"/>
        <end position="41"/>
    </location>
</feature>
<evidence type="ECO:0000313" key="5">
    <source>
        <dbReference type="Proteomes" id="UP000704467"/>
    </source>
</evidence>
<dbReference type="PIRSF" id="PIRSF007542">
    <property type="entry name" value="UCP007542"/>
    <property type="match status" value="1"/>
</dbReference>
<keyword evidence="5" id="KW-1185">Reference proteome</keyword>
<reference evidence="4 5" key="1">
    <citation type="submission" date="2020-03" db="EMBL/GenBank/DDBJ databases">
        <title>Whole genome sequencing of clinical and environmental type strains of Ochrobactrum.</title>
        <authorList>
            <person name="Dharne M."/>
        </authorList>
    </citation>
    <scope>NUCLEOTIDE SEQUENCE [LARGE SCALE GENOMIC DNA]</scope>
    <source>
        <strain evidence="4 5">CIP 109452</strain>
    </source>
</reference>
<feature type="domain" description="Alpha/beta-hydrolase N-terminal" evidence="3">
    <location>
        <begin position="44"/>
        <end position="251"/>
    </location>
</feature>
<dbReference type="InterPro" id="IPR012037">
    <property type="entry name" value="Alpha/beta-hydrolase_fam"/>
</dbReference>
<accession>A0ABX1DLB4</accession>
<feature type="transmembrane region" description="Helical" evidence="1">
    <location>
        <begin position="177"/>
        <end position="200"/>
    </location>
</feature>
<dbReference type="EMBL" id="JAAVLN010000001">
    <property type="protein sequence ID" value="NKC03777.1"/>
    <property type="molecule type" value="Genomic_DNA"/>
</dbReference>
<evidence type="ECO:0000256" key="1">
    <source>
        <dbReference type="SAM" id="Phobius"/>
    </source>
</evidence>
<dbReference type="Proteomes" id="UP000704467">
    <property type="component" value="Unassembled WGS sequence"/>
</dbReference>
<evidence type="ECO:0008006" key="6">
    <source>
        <dbReference type="Google" id="ProtNLM"/>
    </source>
</evidence>
<evidence type="ECO:0000259" key="3">
    <source>
        <dbReference type="Pfam" id="PF15420"/>
    </source>
</evidence>
<proteinExistence type="predicted"/>